<reference evidence="5 6" key="1">
    <citation type="submission" date="2014-11" db="EMBL/GenBank/DDBJ databases">
        <authorList>
            <person name="Urmite Genomes Urmite Genomes"/>
        </authorList>
    </citation>
    <scope>NUCLEOTIDE SEQUENCE [LARGE SCALE GENOMIC DNA]</scope>
    <source>
        <strain evidence="5 6">Oc5</strain>
    </source>
</reference>
<evidence type="ECO:0000313" key="5">
    <source>
        <dbReference type="EMBL" id="CEI81982.1"/>
    </source>
</evidence>
<dbReference type="GO" id="GO:0003677">
    <property type="term" value="F:DNA binding"/>
    <property type="evidence" value="ECO:0007669"/>
    <property type="project" value="UniProtKB-KW"/>
</dbReference>
<dbReference type="Pfam" id="PF01022">
    <property type="entry name" value="HTH_5"/>
    <property type="match status" value="1"/>
</dbReference>
<evidence type="ECO:0000256" key="2">
    <source>
        <dbReference type="ARBA" id="ARBA00023125"/>
    </source>
</evidence>
<organism evidence="5 6">
    <name type="scientific">Oceanobacillus oncorhynchi</name>
    <dbReference type="NCBI Taxonomy" id="545501"/>
    <lineage>
        <taxon>Bacteria</taxon>
        <taxon>Bacillati</taxon>
        <taxon>Bacillota</taxon>
        <taxon>Bacilli</taxon>
        <taxon>Bacillales</taxon>
        <taxon>Bacillaceae</taxon>
        <taxon>Oceanobacillus</taxon>
    </lineage>
</organism>
<protein>
    <submittedName>
        <fullName evidence="5">Helix-turn-helix domain protein</fullName>
    </submittedName>
</protein>
<dbReference type="InterPro" id="IPR036388">
    <property type="entry name" value="WH-like_DNA-bd_sf"/>
</dbReference>
<dbReference type="GO" id="GO:0003700">
    <property type="term" value="F:DNA-binding transcription factor activity"/>
    <property type="evidence" value="ECO:0007669"/>
    <property type="project" value="InterPro"/>
</dbReference>
<dbReference type="PANTHER" id="PTHR33154">
    <property type="entry name" value="TRANSCRIPTIONAL REGULATOR, ARSR FAMILY"/>
    <property type="match status" value="1"/>
</dbReference>
<accession>A0A0A1MQS1</accession>
<dbReference type="InterPro" id="IPR001845">
    <property type="entry name" value="HTH_ArsR_DNA-bd_dom"/>
</dbReference>
<feature type="domain" description="HTH arsR-type" evidence="4">
    <location>
        <begin position="259"/>
        <end position="347"/>
    </location>
</feature>
<keyword evidence="1" id="KW-0805">Transcription regulation</keyword>
<evidence type="ECO:0000256" key="1">
    <source>
        <dbReference type="ARBA" id="ARBA00023015"/>
    </source>
</evidence>
<gene>
    <name evidence="5" type="ORF">BN997_01837</name>
</gene>
<evidence type="ECO:0000313" key="6">
    <source>
        <dbReference type="Proteomes" id="UP000040453"/>
    </source>
</evidence>
<proteinExistence type="predicted"/>
<evidence type="ECO:0000256" key="3">
    <source>
        <dbReference type="ARBA" id="ARBA00023163"/>
    </source>
</evidence>
<dbReference type="PROSITE" id="PS50987">
    <property type="entry name" value="HTH_ARSR_2"/>
    <property type="match status" value="1"/>
</dbReference>
<dbReference type="InterPro" id="IPR036390">
    <property type="entry name" value="WH_DNA-bd_sf"/>
</dbReference>
<dbReference type="OrthoDB" id="2646147at2"/>
<dbReference type="STRING" id="545501.BN997_01837"/>
<dbReference type="SUPFAM" id="SSF46785">
    <property type="entry name" value="Winged helix' DNA-binding domain"/>
    <property type="match status" value="1"/>
</dbReference>
<dbReference type="InterPro" id="IPR051081">
    <property type="entry name" value="HTH_MetalResp_TranReg"/>
</dbReference>
<sequence length="347" mass="40696">MDVLQTTSRERETYQVKLHYSILWECALGIAAITNTRLLDTLDKPKEYWMQIRESISAALSEELEFVEKNNTWKALLQILHQQEFSSLETFEQYVQGLTDTELKFICLPFVGGHYQTDREQAAQGETKAVKELMRVTEHNPFFPAYIEFISTCEAESLKKHLTKVMNSWYQEVGKEKQQETEAILEKDYQSKKERQQKVSSEELVQWATGGVTYIPEPSVHTVLLIPQYIYRPWNIEADIEGTKVFYYPVANESVSPSDRYMPDYFLVQKYKALGDEVRLKMVKLLSEHPRTLQDMTERLDIGKSTIHHHLKILRAAKIVEIRDSKYCLKKNVFSLLAKEFDWYLEK</sequence>
<dbReference type="SMART" id="SM00418">
    <property type="entry name" value="HTH_ARSR"/>
    <property type="match status" value="1"/>
</dbReference>
<dbReference type="AlphaFoldDB" id="A0A0A1MQS1"/>
<dbReference type="Gene3D" id="1.10.10.10">
    <property type="entry name" value="Winged helix-like DNA-binding domain superfamily/Winged helix DNA-binding domain"/>
    <property type="match status" value="1"/>
</dbReference>
<dbReference type="InterPro" id="IPR011991">
    <property type="entry name" value="ArsR-like_HTH"/>
</dbReference>
<dbReference type="RefSeq" id="WP_042531493.1">
    <property type="nucleotide sequence ID" value="NZ_CAXOIH010000006.1"/>
</dbReference>
<keyword evidence="3" id="KW-0804">Transcription</keyword>
<dbReference type="EMBL" id="CDGG01000001">
    <property type="protein sequence ID" value="CEI81982.1"/>
    <property type="molecule type" value="Genomic_DNA"/>
</dbReference>
<dbReference type="Proteomes" id="UP000040453">
    <property type="component" value="Unassembled WGS sequence"/>
</dbReference>
<dbReference type="PANTHER" id="PTHR33154:SF18">
    <property type="entry name" value="ARSENICAL RESISTANCE OPERON REPRESSOR"/>
    <property type="match status" value="1"/>
</dbReference>
<keyword evidence="2" id="KW-0238">DNA-binding</keyword>
<name>A0A0A1MQS1_9BACI</name>
<dbReference type="CDD" id="cd00090">
    <property type="entry name" value="HTH_ARSR"/>
    <property type="match status" value="1"/>
</dbReference>
<keyword evidence="6" id="KW-1185">Reference proteome</keyword>
<evidence type="ECO:0000259" key="4">
    <source>
        <dbReference type="PROSITE" id="PS50987"/>
    </source>
</evidence>
<dbReference type="PRINTS" id="PR00778">
    <property type="entry name" value="HTHARSR"/>
</dbReference>